<reference evidence="4" key="1">
    <citation type="submission" date="2025-08" db="UniProtKB">
        <authorList>
            <consortium name="Ensembl"/>
        </authorList>
    </citation>
    <scope>IDENTIFICATION</scope>
</reference>
<keyword evidence="5" id="KW-1185">Reference proteome</keyword>
<sequence>IPKFIPVPVTLNHSEWNFLPLRAKRDFGISAIIAIAVAAAAAAAAVTAAGLALGTAIPTANVLNNLSQVTAKALTAQENINTHLTTGILILNQKVDLLQEQVDMLTVTAQTGCLVHALALCVTPIPYSNITAAANLSKQLGSMLNGTWIKEFTNLTTLLRNSIFVINST</sequence>
<organism evidence="4 5">
    <name type="scientific">Sciurus vulgaris</name>
    <name type="common">Eurasian red squirrel</name>
    <dbReference type="NCBI Taxonomy" id="55149"/>
    <lineage>
        <taxon>Eukaryota</taxon>
        <taxon>Metazoa</taxon>
        <taxon>Chordata</taxon>
        <taxon>Craniata</taxon>
        <taxon>Vertebrata</taxon>
        <taxon>Euteleostomi</taxon>
        <taxon>Mammalia</taxon>
        <taxon>Eutheria</taxon>
        <taxon>Euarchontoglires</taxon>
        <taxon>Glires</taxon>
        <taxon>Rodentia</taxon>
        <taxon>Sciuromorpha</taxon>
        <taxon>Sciuridae</taxon>
        <taxon>Sciurinae</taxon>
        <taxon>Sciurini</taxon>
        <taxon>Sciurus</taxon>
    </lineage>
</organism>
<dbReference type="Pfam" id="PF00517">
    <property type="entry name" value="GP41"/>
    <property type="match status" value="1"/>
</dbReference>
<evidence type="ECO:0000313" key="5">
    <source>
        <dbReference type="Proteomes" id="UP000694564"/>
    </source>
</evidence>
<dbReference type="InterPro" id="IPR051255">
    <property type="entry name" value="Retroviral_env_glycoprotein"/>
</dbReference>
<proteinExistence type="predicted"/>
<evidence type="ECO:0000313" key="4">
    <source>
        <dbReference type="Ensembl" id="ENSSVLP00005013888.1"/>
    </source>
</evidence>
<reference evidence="4" key="2">
    <citation type="submission" date="2025-09" db="UniProtKB">
        <authorList>
            <consortium name="Ensembl"/>
        </authorList>
    </citation>
    <scope>IDENTIFICATION</scope>
</reference>
<evidence type="ECO:0000259" key="3">
    <source>
        <dbReference type="Pfam" id="PF00517"/>
    </source>
</evidence>
<keyword evidence="2" id="KW-0812">Transmembrane</keyword>
<dbReference type="GO" id="GO:0005198">
    <property type="term" value="F:structural molecule activity"/>
    <property type="evidence" value="ECO:0007669"/>
    <property type="project" value="InterPro"/>
</dbReference>
<dbReference type="GeneTree" id="ENSGT01150000287396"/>
<accession>A0A8D2CRQ8</accession>
<keyword evidence="2" id="KW-0472">Membrane</keyword>
<feature type="domain" description="Retroviral envelope protein GP41-like" evidence="3">
    <location>
        <begin position="51"/>
        <end position="163"/>
    </location>
</feature>
<comment type="subcellular location">
    <subcellularLocation>
        <location evidence="1">Virion</location>
    </subcellularLocation>
</comment>
<name>A0A8D2CRQ8_SCIVU</name>
<protein>
    <recommendedName>
        <fullName evidence="3">Retroviral envelope protein GP41-like domain-containing protein</fullName>
    </recommendedName>
</protein>
<dbReference type="OrthoDB" id="9633414at2759"/>
<dbReference type="PANTHER" id="PTHR34313">
    <property type="entry name" value="ENDOGENOUS RETROVIRUS GROUP K MEMBER 113 ENV POLYPROTEIN-RELATED"/>
    <property type="match status" value="1"/>
</dbReference>
<evidence type="ECO:0000256" key="2">
    <source>
        <dbReference type="SAM" id="Phobius"/>
    </source>
</evidence>
<dbReference type="InterPro" id="IPR000328">
    <property type="entry name" value="GP41-like"/>
</dbReference>
<dbReference type="Ensembl" id="ENSSVLT00005015370.1">
    <property type="protein sequence ID" value="ENSSVLP00005013888.1"/>
    <property type="gene ID" value="ENSSVLG00005011069.1"/>
</dbReference>
<dbReference type="Proteomes" id="UP000694564">
    <property type="component" value="Unassembled WGS sequence"/>
</dbReference>
<evidence type="ECO:0000256" key="1">
    <source>
        <dbReference type="ARBA" id="ARBA00004328"/>
    </source>
</evidence>
<dbReference type="PANTHER" id="PTHR34313:SF2">
    <property type="entry name" value="ENDOGENOUS RETROVIRUS GROUP K MEMBER 21 ENV POLYPROTEIN-LIKE"/>
    <property type="match status" value="1"/>
</dbReference>
<feature type="transmembrane region" description="Helical" evidence="2">
    <location>
        <begin position="27"/>
        <end position="53"/>
    </location>
</feature>
<keyword evidence="2" id="KW-1133">Transmembrane helix</keyword>
<dbReference type="AlphaFoldDB" id="A0A8D2CRQ8"/>